<proteinExistence type="predicted"/>
<evidence type="ECO:0000313" key="2">
    <source>
        <dbReference type="Proteomes" id="UP000320393"/>
    </source>
</evidence>
<gene>
    <name evidence="1" type="ORF">E6H02_11660</name>
</gene>
<dbReference type="AlphaFoldDB" id="A0A537LGY7"/>
<accession>A0A537LGY7</accession>
<name>A0A537LGY7_9BACT</name>
<dbReference type="EMBL" id="VBAM01000496">
    <property type="protein sequence ID" value="TMJ07271.1"/>
    <property type="molecule type" value="Genomic_DNA"/>
</dbReference>
<dbReference type="PROSITE" id="PS51318">
    <property type="entry name" value="TAT"/>
    <property type="match status" value="1"/>
</dbReference>
<comment type="caution">
    <text evidence="1">The sequence shown here is derived from an EMBL/GenBank/DDBJ whole genome shotgun (WGS) entry which is preliminary data.</text>
</comment>
<reference evidence="1 2" key="1">
    <citation type="journal article" date="2019" name="Nat. Microbiol.">
        <title>Mediterranean grassland soil C-N compound turnover is dependent on rainfall and depth, and is mediated by genomically divergent microorganisms.</title>
        <authorList>
            <person name="Diamond S."/>
            <person name="Andeer P.F."/>
            <person name="Li Z."/>
            <person name="Crits-Christoph A."/>
            <person name="Burstein D."/>
            <person name="Anantharaman K."/>
            <person name="Lane K.R."/>
            <person name="Thomas B.C."/>
            <person name="Pan C."/>
            <person name="Northen T.R."/>
            <person name="Banfield J.F."/>
        </authorList>
    </citation>
    <scope>NUCLEOTIDE SEQUENCE [LARGE SCALE GENOMIC DNA]</scope>
    <source>
        <strain evidence="1">NP_5</strain>
    </source>
</reference>
<organism evidence="1 2">
    <name type="scientific">Candidatus Segetimicrobium genomatis</name>
    <dbReference type="NCBI Taxonomy" id="2569760"/>
    <lineage>
        <taxon>Bacteria</taxon>
        <taxon>Bacillati</taxon>
        <taxon>Candidatus Sysuimicrobiota</taxon>
        <taxon>Candidatus Sysuimicrobiia</taxon>
        <taxon>Candidatus Sysuimicrobiales</taxon>
        <taxon>Candidatus Segetimicrobiaceae</taxon>
        <taxon>Candidatus Segetimicrobium</taxon>
    </lineage>
</organism>
<protein>
    <submittedName>
        <fullName evidence="1">Uncharacterized protein</fullName>
    </submittedName>
</protein>
<evidence type="ECO:0000313" key="1">
    <source>
        <dbReference type="EMBL" id="TMJ07271.1"/>
    </source>
</evidence>
<feature type="non-terminal residue" evidence="1">
    <location>
        <position position="73"/>
    </location>
</feature>
<sequence length="73" mass="8034">MERSLAIRSRRKLSRRQLLAAAGAGATGAALLRMAPWEAGAAPAQIKGTTLRILTWNHFVPDYDTYFDQFAAD</sequence>
<dbReference type="Proteomes" id="UP000320393">
    <property type="component" value="Unassembled WGS sequence"/>
</dbReference>
<dbReference type="InterPro" id="IPR006311">
    <property type="entry name" value="TAT_signal"/>
</dbReference>